<dbReference type="SUPFAM" id="SSF50370">
    <property type="entry name" value="Ricin B-like lectins"/>
    <property type="match status" value="1"/>
</dbReference>
<dbReference type="CDD" id="cd00161">
    <property type="entry name" value="beta-trefoil_Ricin-like"/>
    <property type="match status" value="1"/>
</dbReference>
<accession>A0A1I0P241</accession>
<dbReference type="InterPro" id="IPR000772">
    <property type="entry name" value="Ricin_B_lectin"/>
</dbReference>
<reference evidence="2 3" key="1">
    <citation type="submission" date="2016-10" db="EMBL/GenBank/DDBJ databases">
        <authorList>
            <person name="de Groot N.N."/>
        </authorList>
    </citation>
    <scope>NUCLEOTIDE SEQUENCE [LARGE SCALE GENOMIC DNA]</scope>
    <source>
        <strain evidence="2 3">TC2-24</strain>
    </source>
</reference>
<sequence>MRKLLYSLAVFVVSATFLSCGGDSLEKALKLAGDNCQELEKVLDHFKNDPDPLKYESAKFLIENMPYHHALYGEIADQYAKAYAAMGTHATEYRDSVVNAEMQQLSGQAAMKISDIRTMKADFLIKAIDDACDLWAKVNWKNEYDQSTFFNYVLPYRLSDEPVSDWRQTIKTLFPYLDADVAYSDQGVQFSAFEGHHVNAKIIESTNAKKGKAVRISPDNSSVTFSIPSDMDVQKVIRLRSCALSVGTKAQVKVNDQTVGTIDLMQVGNEYSFKTSLPGIVLNLQKGENKITIGSANKPFVLDYMEVGAYEPYHSEEAVDYSDSYCQIQNVGTSNYVSFDTIQSTIGQPITLRGYSPDDRTLNMRLDYQGYPCWRIAPMDSVDLYLEDYRVSLDTLAIVSKQVYILVTNPDRCYERDVTAYQSRYINHQKWAIIPVGDGMCKIMNKQTGLFWESRVDKQTGKEILVQNFYSGKATQKWKITKKEKNPYARSFFRIGNAQSEAVRVTDVMDMFVPSKSRGSVTPSLASLCRYRTGPCKDEASYVASLSKYMGIPVAIDFTPHWGNRPNDHTWNALILPNGKATPFYMGYVPGDTTQFTHSPVYLKPKIYRYRFEVNHKIVDDMRGEKSVPELFQFPTFTDVTDEYLNTTDVVRDIPKEFRDSKIAYICVNDKEHWIPVHYGKVSRGKVTFTSMGRNILYSVCICQGQDLIPIGNPFILKPDGSIREIVCNNSKRQTMTLLRKYPFFAQFDSFRYRMDHGIFEGSNTKDFSQASRLYRYYGYTDACWYELTPENVGSKYRYLRYIGHTGSYCNVNEVEFYNSKGQKLTGKILGTQGMPGHTKETVFDGDILTGFNGISPDGHWVGLELAQPSDVAKIRFIPRNDGNCIEVGDMYQLLVYDRGKWLPLAVTKAKATELVLENMPSDGLYLLKDLTKGIEERIFTYEDGQQLWW</sequence>
<keyword evidence="3" id="KW-1185">Reference proteome</keyword>
<dbReference type="PANTHER" id="PTHR35532">
    <property type="entry name" value="SIMILAR TO POLYHYDROXYALKANOATE DEPOLYMERASE"/>
    <property type="match status" value="1"/>
</dbReference>
<evidence type="ECO:0000313" key="2">
    <source>
        <dbReference type="EMBL" id="SEW08297.1"/>
    </source>
</evidence>
<proteinExistence type="predicted"/>
<evidence type="ECO:0000313" key="3">
    <source>
        <dbReference type="Proteomes" id="UP000199373"/>
    </source>
</evidence>
<dbReference type="Pfam" id="PF14200">
    <property type="entry name" value="RicinB_lectin_2"/>
    <property type="match status" value="1"/>
</dbReference>
<dbReference type="Proteomes" id="UP000199373">
    <property type="component" value="Unassembled WGS sequence"/>
</dbReference>
<name>A0A1I0P241_9BACT</name>
<protein>
    <recommendedName>
        <fullName evidence="1">Ricin B lectin domain-containing protein</fullName>
    </recommendedName>
</protein>
<dbReference type="RefSeq" id="WP_143065751.1">
    <property type="nucleotide sequence ID" value="NZ_FOIQ01000003.1"/>
</dbReference>
<dbReference type="PANTHER" id="PTHR35532:SF5">
    <property type="entry name" value="CARBOHYDRATE-BINDING DOMAIN-CONTAINING PROTEIN"/>
    <property type="match status" value="1"/>
</dbReference>
<dbReference type="InterPro" id="IPR035992">
    <property type="entry name" value="Ricin_B-like_lectins"/>
</dbReference>
<dbReference type="AlphaFoldDB" id="A0A1I0P241"/>
<evidence type="ECO:0000259" key="1">
    <source>
        <dbReference type="Pfam" id="PF14200"/>
    </source>
</evidence>
<dbReference type="EMBL" id="FOIQ01000003">
    <property type="protein sequence ID" value="SEW08297.1"/>
    <property type="molecule type" value="Genomic_DNA"/>
</dbReference>
<dbReference type="Gene3D" id="2.60.120.260">
    <property type="entry name" value="Galactose-binding domain-like"/>
    <property type="match status" value="3"/>
</dbReference>
<feature type="domain" description="Ricin B lectin" evidence="1">
    <location>
        <begin position="427"/>
        <end position="507"/>
    </location>
</feature>
<organism evidence="2 3">
    <name type="scientific">Prevotella aff. ruminicola Tc2-24</name>
    <dbReference type="NCBI Taxonomy" id="81582"/>
    <lineage>
        <taxon>Bacteria</taxon>
        <taxon>Pseudomonadati</taxon>
        <taxon>Bacteroidota</taxon>
        <taxon>Bacteroidia</taxon>
        <taxon>Bacteroidales</taxon>
        <taxon>Prevotellaceae</taxon>
        <taxon>Prevotella</taxon>
    </lineage>
</organism>
<dbReference type="Gene3D" id="2.80.10.50">
    <property type="match status" value="1"/>
</dbReference>
<dbReference type="PROSITE" id="PS50231">
    <property type="entry name" value="RICIN_B_LECTIN"/>
    <property type="match status" value="1"/>
</dbReference>
<gene>
    <name evidence="2" type="ORF">SAMN04487850_1539</name>
</gene>
<dbReference type="PROSITE" id="PS51257">
    <property type="entry name" value="PROKAR_LIPOPROTEIN"/>
    <property type="match status" value="1"/>
</dbReference>